<name>A9TN67_PHYPA</name>
<reference evidence="3" key="3">
    <citation type="submission" date="2020-12" db="UniProtKB">
        <authorList>
            <consortium name="EnsemblPlants"/>
        </authorList>
    </citation>
    <scope>IDENTIFICATION</scope>
</reference>
<dbReference type="Proteomes" id="UP000006727">
    <property type="component" value="Chromosome 6"/>
</dbReference>
<dbReference type="OMA" id="VNIRYRI"/>
<feature type="compositionally biased region" description="Low complexity" evidence="1">
    <location>
        <begin position="22"/>
        <end position="31"/>
    </location>
</feature>
<reference evidence="2 4" key="1">
    <citation type="journal article" date="2008" name="Science">
        <title>The Physcomitrella genome reveals evolutionary insights into the conquest of land by plants.</title>
        <authorList>
            <person name="Rensing S."/>
            <person name="Lang D."/>
            <person name="Zimmer A."/>
            <person name="Terry A."/>
            <person name="Salamov A."/>
            <person name="Shapiro H."/>
            <person name="Nishiyama T."/>
            <person name="Perroud P.-F."/>
            <person name="Lindquist E."/>
            <person name="Kamisugi Y."/>
            <person name="Tanahashi T."/>
            <person name="Sakakibara K."/>
            <person name="Fujita T."/>
            <person name="Oishi K."/>
            <person name="Shin-I T."/>
            <person name="Kuroki Y."/>
            <person name="Toyoda A."/>
            <person name="Suzuki Y."/>
            <person name="Hashimoto A."/>
            <person name="Yamaguchi K."/>
            <person name="Sugano A."/>
            <person name="Kohara Y."/>
            <person name="Fujiyama A."/>
            <person name="Anterola A."/>
            <person name="Aoki S."/>
            <person name="Ashton N."/>
            <person name="Barbazuk W.B."/>
            <person name="Barker E."/>
            <person name="Bennetzen J."/>
            <person name="Bezanilla M."/>
            <person name="Blankenship R."/>
            <person name="Cho S.H."/>
            <person name="Dutcher S."/>
            <person name="Estelle M."/>
            <person name="Fawcett J.A."/>
            <person name="Gundlach H."/>
            <person name="Hanada K."/>
            <person name="Heyl A."/>
            <person name="Hicks K.A."/>
            <person name="Hugh J."/>
            <person name="Lohr M."/>
            <person name="Mayer K."/>
            <person name="Melkozernov A."/>
            <person name="Murata T."/>
            <person name="Nelson D."/>
            <person name="Pils B."/>
            <person name="Prigge M."/>
            <person name="Reiss B."/>
            <person name="Renner T."/>
            <person name="Rombauts S."/>
            <person name="Rushton P."/>
            <person name="Sanderfoot A."/>
            <person name="Schween G."/>
            <person name="Shiu S.-H."/>
            <person name="Stueber K."/>
            <person name="Theodoulou F.L."/>
            <person name="Tu H."/>
            <person name="Van de Peer Y."/>
            <person name="Verrier P.J."/>
            <person name="Waters E."/>
            <person name="Wood A."/>
            <person name="Yang L."/>
            <person name="Cove D."/>
            <person name="Cuming A."/>
            <person name="Hasebe M."/>
            <person name="Lucas S."/>
            <person name="Mishler D.B."/>
            <person name="Reski R."/>
            <person name="Grigoriev I."/>
            <person name="Quatrano R.S."/>
            <person name="Boore J.L."/>
        </authorList>
    </citation>
    <scope>NUCLEOTIDE SEQUENCE [LARGE SCALE GENOMIC DNA]</scope>
    <source>
        <strain evidence="3 4">cv. Gransden 2004</strain>
    </source>
</reference>
<protein>
    <submittedName>
        <fullName evidence="2 3">Uncharacterized protein</fullName>
    </submittedName>
</protein>
<dbReference type="RefSeq" id="XP_024377466.1">
    <property type="nucleotide sequence ID" value="XM_024521698.2"/>
</dbReference>
<dbReference type="EnsemblPlants" id="Pp3c6_9060V3.2">
    <property type="protein sequence ID" value="Pp3c6_9060V3.2"/>
    <property type="gene ID" value="Pp3c6_9060"/>
</dbReference>
<feature type="compositionally biased region" description="Low complexity" evidence="1">
    <location>
        <begin position="45"/>
        <end position="55"/>
    </location>
</feature>
<dbReference type="EnsemblPlants" id="Pp3c6_9060V3.1">
    <property type="protein sequence ID" value="Pp3c6_9060V3.1"/>
    <property type="gene ID" value="Pp3c6_9060"/>
</dbReference>
<dbReference type="PaxDb" id="3218-PP1S270_61V6.1"/>
<gene>
    <name evidence="3" type="primary">LOC112283234</name>
    <name evidence="2" type="ORF">PHYPA_008707</name>
</gene>
<feature type="region of interest" description="Disordered" evidence="1">
    <location>
        <begin position="1"/>
        <end position="57"/>
    </location>
</feature>
<dbReference type="Gramene" id="Pp3c6_9060V3.2">
    <property type="protein sequence ID" value="Pp3c6_9060V3.2"/>
    <property type="gene ID" value="Pp3c6_9060"/>
</dbReference>
<dbReference type="AlphaFoldDB" id="A9TN67"/>
<sequence>MALQSHQREQSFAPGYEPSAPPLHSASSPYSDPEYARYAPPPPSRSSHSGASRPPLDQSLGAHVMQIASGMVQGAWKHSNTILRIDLRQAVSYRPPTRRRRAVRRDLLRSPALPGASVSSGGPLYGGEGNGYGYDAAVDDEYVAKDESLFGSIRGGGARVKLMQVWDFPHREEGEEKTPWDVNFGFGANVVMDQGRVEPKFRLRAQHVALHLLPEPALEMRGKWPLGDTNLAVYARYRVPISGLGRFWESTEARLMINLYHPHGTGVHLTPQGVQFDDHVFHIAQFTTMRVAAAVDFPHSFPLQEGEQPFGLRLTRLGLKSVIF</sequence>
<accession>A9TN67</accession>
<dbReference type="GeneID" id="112283234"/>
<organism evidence="2">
    <name type="scientific">Physcomitrium patens</name>
    <name type="common">Spreading-leaved earth moss</name>
    <name type="synonym">Physcomitrella patens</name>
    <dbReference type="NCBI Taxonomy" id="3218"/>
    <lineage>
        <taxon>Eukaryota</taxon>
        <taxon>Viridiplantae</taxon>
        <taxon>Streptophyta</taxon>
        <taxon>Embryophyta</taxon>
        <taxon>Bryophyta</taxon>
        <taxon>Bryophytina</taxon>
        <taxon>Bryopsida</taxon>
        <taxon>Funariidae</taxon>
        <taxon>Funariales</taxon>
        <taxon>Funariaceae</taxon>
        <taxon>Physcomitrium</taxon>
    </lineage>
</organism>
<dbReference type="HOGENOM" id="CLU_984837_0_0_1"/>
<dbReference type="OrthoDB" id="1932153at2759"/>
<evidence type="ECO:0000256" key="1">
    <source>
        <dbReference type="SAM" id="MobiDB-lite"/>
    </source>
</evidence>
<dbReference type="EMBL" id="ABEU02000006">
    <property type="protein sequence ID" value="PNR52333.1"/>
    <property type="molecule type" value="Genomic_DNA"/>
</dbReference>
<keyword evidence="4" id="KW-1185">Reference proteome</keyword>
<reference evidence="2 4" key="2">
    <citation type="journal article" date="2018" name="Plant J.">
        <title>The Physcomitrella patens chromosome-scale assembly reveals moss genome structure and evolution.</title>
        <authorList>
            <person name="Lang D."/>
            <person name="Ullrich K.K."/>
            <person name="Murat F."/>
            <person name="Fuchs J."/>
            <person name="Jenkins J."/>
            <person name="Haas F.B."/>
            <person name="Piednoel M."/>
            <person name="Gundlach H."/>
            <person name="Van Bel M."/>
            <person name="Meyberg R."/>
            <person name="Vives C."/>
            <person name="Morata J."/>
            <person name="Symeonidi A."/>
            <person name="Hiss M."/>
            <person name="Muchero W."/>
            <person name="Kamisugi Y."/>
            <person name="Saleh O."/>
            <person name="Blanc G."/>
            <person name="Decker E.L."/>
            <person name="van Gessel N."/>
            <person name="Grimwood J."/>
            <person name="Hayes R.D."/>
            <person name="Graham S.W."/>
            <person name="Gunter L.E."/>
            <person name="McDaniel S.F."/>
            <person name="Hoernstein S.N.W."/>
            <person name="Larsson A."/>
            <person name="Li F.W."/>
            <person name="Perroud P.F."/>
            <person name="Phillips J."/>
            <person name="Ranjan P."/>
            <person name="Rokshar D.S."/>
            <person name="Rothfels C.J."/>
            <person name="Schneider L."/>
            <person name="Shu S."/>
            <person name="Stevenson D.W."/>
            <person name="Thummler F."/>
            <person name="Tillich M."/>
            <person name="Villarreal Aguilar J.C."/>
            <person name="Widiez T."/>
            <person name="Wong G.K."/>
            <person name="Wymore A."/>
            <person name="Zhang Y."/>
            <person name="Zimmer A.D."/>
            <person name="Quatrano R.S."/>
            <person name="Mayer K.F.X."/>
            <person name="Goodstein D."/>
            <person name="Casacuberta J.M."/>
            <person name="Vandepoele K."/>
            <person name="Reski R."/>
            <person name="Cuming A.C."/>
            <person name="Tuskan G.A."/>
            <person name="Maumus F."/>
            <person name="Salse J."/>
            <person name="Schmutz J."/>
            <person name="Rensing S.A."/>
        </authorList>
    </citation>
    <scope>NUCLEOTIDE SEQUENCE [LARGE SCALE GENOMIC DNA]</scope>
    <source>
        <strain evidence="3 4">cv. Gransden 2004</strain>
    </source>
</reference>
<evidence type="ECO:0000313" key="2">
    <source>
        <dbReference type="EMBL" id="PNR52333.1"/>
    </source>
</evidence>
<evidence type="ECO:0000313" key="4">
    <source>
        <dbReference type="Proteomes" id="UP000006727"/>
    </source>
</evidence>
<dbReference type="KEGG" id="ppp:112283234"/>
<dbReference type="eggNOG" id="ENOG502S3VH">
    <property type="taxonomic scope" value="Eukaryota"/>
</dbReference>
<evidence type="ECO:0000313" key="3">
    <source>
        <dbReference type="EnsemblPlants" id="Pp3c6_9060V3.1"/>
    </source>
</evidence>
<dbReference type="Gramene" id="Pp3c6_9060V3.1">
    <property type="protein sequence ID" value="Pp3c6_9060V3.1"/>
    <property type="gene ID" value="Pp3c6_9060"/>
</dbReference>
<proteinExistence type="predicted"/>